<keyword evidence="5 7" id="KW-0472">Membrane</keyword>
<comment type="similarity">
    <text evidence="7">Belongs to the DHHC palmitoyltransferase family.</text>
</comment>
<dbReference type="OrthoDB" id="331948at2759"/>
<dbReference type="Pfam" id="PF01529">
    <property type="entry name" value="DHHC"/>
    <property type="match status" value="1"/>
</dbReference>
<feature type="transmembrane region" description="Helical" evidence="7">
    <location>
        <begin position="21"/>
        <end position="50"/>
    </location>
</feature>
<gene>
    <name evidence="9" type="ORF">cand_019960</name>
</gene>
<evidence type="ECO:0000313" key="10">
    <source>
        <dbReference type="Proteomes" id="UP000186804"/>
    </source>
</evidence>
<comment type="domain">
    <text evidence="7">The DHHC domain is required for palmitoyltransferase activity.</text>
</comment>
<keyword evidence="6 7" id="KW-0012">Acyltransferase</keyword>
<evidence type="ECO:0000256" key="2">
    <source>
        <dbReference type="ARBA" id="ARBA00022679"/>
    </source>
</evidence>
<feature type="transmembrane region" description="Helical" evidence="7">
    <location>
        <begin position="177"/>
        <end position="203"/>
    </location>
</feature>
<dbReference type="GO" id="GO:0019706">
    <property type="term" value="F:protein-cysteine S-palmitoyltransferase activity"/>
    <property type="evidence" value="ECO:0007669"/>
    <property type="project" value="UniProtKB-EC"/>
</dbReference>
<dbReference type="InterPro" id="IPR039859">
    <property type="entry name" value="PFA4/ZDH16/20/ERF2-like"/>
</dbReference>
<evidence type="ECO:0000256" key="6">
    <source>
        <dbReference type="ARBA" id="ARBA00023315"/>
    </source>
</evidence>
<dbReference type="RefSeq" id="XP_067069132.1">
    <property type="nucleotide sequence ID" value="XM_067212226.1"/>
</dbReference>
<feature type="transmembrane region" description="Helical" evidence="7">
    <location>
        <begin position="223"/>
        <end position="254"/>
    </location>
</feature>
<dbReference type="Proteomes" id="UP000186804">
    <property type="component" value="Unassembled WGS sequence"/>
</dbReference>
<comment type="caution">
    <text evidence="9">The sequence shown here is derived from an EMBL/GenBank/DDBJ whole genome shotgun (WGS) entry which is preliminary data.</text>
</comment>
<evidence type="ECO:0000256" key="3">
    <source>
        <dbReference type="ARBA" id="ARBA00022692"/>
    </source>
</evidence>
<sequence>MSCCEGCITTSVKSFELFARCLGIFLIAFVWFMIIFLSLSGMFLIFPLSIPDSSQWLFMCRTIFLFSTVNVVYNYYFCISTDPGSPSPINGDFRESIDDIIENELGDENRCIVMMEESNNCRDSIEMSHRIYRKCKKCGSIKLPRTHHCSVCQRCILKMDHHCPWIGQCVGLQNQRYFILFISWSFISCLLISLFAMSILFEIFGVMISGNISSNSITLNDPILIQCIFSSSVVSLSFTLGTGLLSCFHIYLLLTNQSTIEYRQNSFLRNYLEKRGKTWENPYDLGIKENIRQVMGTNNFPLLLFSCFPTQSKSVDISTPLDTIV</sequence>
<accession>A0A1J4MT00</accession>
<evidence type="ECO:0000256" key="4">
    <source>
        <dbReference type="ARBA" id="ARBA00022989"/>
    </source>
</evidence>
<evidence type="ECO:0000313" key="9">
    <source>
        <dbReference type="EMBL" id="OII77286.1"/>
    </source>
</evidence>
<dbReference type="PANTHER" id="PTHR12246">
    <property type="entry name" value="PALMITOYLTRANSFERASE ZDHHC16"/>
    <property type="match status" value="1"/>
</dbReference>
<dbReference type="GO" id="GO:0016020">
    <property type="term" value="C:membrane"/>
    <property type="evidence" value="ECO:0007669"/>
    <property type="project" value="UniProtKB-SubCell"/>
</dbReference>
<comment type="subcellular location">
    <subcellularLocation>
        <location evidence="1">Membrane</location>
        <topology evidence="1">Multi-pass membrane protein</topology>
    </subcellularLocation>
</comment>
<feature type="domain" description="Palmitoyltransferase DHHC" evidence="8">
    <location>
        <begin position="133"/>
        <end position="265"/>
    </location>
</feature>
<dbReference type="VEuPathDB" id="CryptoDB:cand_019960"/>
<dbReference type="PROSITE" id="PS50216">
    <property type="entry name" value="DHHC"/>
    <property type="match status" value="1"/>
</dbReference>
<evidence type="ECO:0000256" key="7">
    <source>
        <dbReference type="RuleBase" id="RU079119"/>
    </source>
</evidence>
<dbReference type="GeneID" id="92366180"/>
<keyword evidence="3 7" id="KW-0812">Transmembrane</keyword>
<reference evidence="9 10" key="1">
    <citation type="submission" date="2016-10" db="EMBL/GenBank/DDBJ databases">
        <title>Reductive evolution of mitochondrial metabolism and differential evolution of invasion-related proteins in Cryptosporidium.</title>
        <authorList>
            <person name="Liu S."/>
            <person name="Roellig D.M."/>
            <person name="Guo Y."/>
            <person name="Li N."/>
            <person name="Frace M.A."/>
            <person name="Tang K."/>
            <person name="Zhang L."/>
            <person name="Feng Y."/>
            <person name="Xiao L."/>
        </authorList>
    </citation>
    <scope>NUCLEOTIDE SEQUENCE [LARGE SCALE GENOMIC DNA]</scope>
    <source>
        <strain evidence="9">30847</strain>
    </source>
</reference>
<organism evidence="9 10">
    <name type="scientific">Cryptosporidium andersoni</name>
    <dbReference type="NCBI Taxonomy" id="117008"/>
    <lineage>
        <taxon>Eukaryota</taxon>
        <taxon>Sar</taxon>
        <taxon>Alveolata</taxon>
        <taxon>Apicomplexa</taxon>
        <taxon>Conoidasida</taxon>
        <taxon>Coccidia</taxon>
        <taxon>Eucoccidiorida</taxon>
        <taxon>Eimeriorina</taxon>
        <taxon>Cryptosporidiidae</taxon>
        <taxon>Cryptosporidium</taxon>
    </lineage>
</organism>
<dbReference type="EC" id="2.3.1.225" evidence="7"/>
<dbReference type="AlphaFoldDB" id="A0A1J4MT00"/>
<keyword evidence="2 7" id="KW-0808">Transferase</keyword>
<keyword evidence="10" id="KW-1185">Reference proteome</keyword>
<dbReference type="EMBL" id="LRBS01000043">
    <property type="protein sequence ID" value="OII77286.1"/>
    <property type="molecule type" value="Genomic_DNA"/>
</dbReference>
<evidence type="ECO:0000256" key="1">
    <source>
        <dbReference type="ARBA" id="ARBA00004141"/>
    </source>
</evidence>
<feature type="transmembrane region" description="Helical" evidence="7">
    <location>
        <begin position="56"/>
        <end position="77"/>
    </location>
</feature>
<name>A0A1J4MT00_9CRYT</name>
<proteinExistence type="inferred from homology"/>
<evidence type="ECO:0000259" key="8">
    <source>
        <dbReference type="Pfam" id="PF01529"/>
    </source>
</evidence>
<protein>
    <recommendedName>
        <fullName evidence="7">Palmitoyltransferase</fullName>
        <ecNumber evidence="7">2.3.1.225</ecNumber>
    </recommendedName>
</protein>
<comment type="catalytic activity">
    <reaction evidence="7">
        <text>L-cysteinyl-[protein] + hexadecanoyl-CoA = S-hexadecanoyl-L-cysteinyl-[protein] + CoA</text>
        <dbReference type="Rhea" id="RHEA:36683"/>
        <dbReference type="Rhea" id="RHEA-COMP:10131"/>
        <dbReference type="Rhea" id="RHEA-COMP:11032"/>
        <dbReference type="ChEBI" id="CHEBI:29950"/>
        <dbReference type="ChEBI" id="CHEBI:57287"/>
        <dbReference type="ChEBI" id="CHEBI:57379"/>
        <dbReference type="ChEBI" id="CHEBI:74151"/>
        <dbReference type="EC" id="2.3.1.225"/>
    </reaction>
</comment>
<evidence type="ECO:0000256" key="5">
    <source>
        <dbReference type="ARBA" id="ARBA00023136"/>
    </source>
</evidence>
<keyword evidence="4 7" id="KW-1133">Transmembrane helix</keyword>
<dbReference type="InterPro" id="IPR001594">
    <property type="entry name" value="Palmitoyltrfase_DHHC"/>
</dbReference>